<evidence type="ECO:0000256" key="3">
    <source>
        <dbReference type="ARBA" id="ARBA00011048"/>
    </source>
</evidence>
<dbReference type="Gene3D" id="3.40.50.720">
    <property type="entry name" value="NAD(P)-binding Rossmann-like Domain"/>
    <property type="match status" value="1"/>
</dbReference>
<evidence type="ECO:0000313" key="12">
    <source>
        <dbReference type="EMBL" id="SNX99243.1"/>
    </source>
</evidence>
<keyword evidence="6" id="KW-0479">Metal-binding</keyword>
<keyword evidence="4" id="KW-0285">Flavoprotein</keyword>
<dbReference type="InterPro" id="IPR051793">
    <property type="entry name" value="NADH:flavin_oxidoreductase"/>
</dbReference>
<name>A0A285EK62_9ACTN</name>
<evidence type="ECO:0000259" key="11">
    <source>
        <dbReference type="Pfam" id="PF07992"/>
    </source>
</evidence>
<gene>
    <name evidence="12" type="ORF">SAMN06893097_11635</name>
</gene>
<dbReference type="InterPro" id="IPR023967">
    <property type="entry name" value="CHP03996_oxidoreductase"/>
</dbReference>
<dbReference type="Gene3D" id="3.50.50.60">
    <property type="entry name" value="FAD/NAD(P)-binding domain"/>
    <property type="match status" value="1"/>
</dbReference>
<dbReference type="GO" id="GO:0046872">
    <property type="term" value="F:metal ion binding"/>
    <property type="evidence" value="ECO:0007669"/>
    <property type="project" value="UniProtKB-KW"/>
</dbReference>
<dbReference type="Pfam" id="PF00724">
    <property type="entry name" value="Oxidored_FMN"/>
    <property type="match status" value="1"/>
</dbReference>
<dbReference type="SUPFAM" id="SSF51905">
    <property type="entry name" value="FAD/NAD(P)-binding domain"/>
    <property type="match status" value="1"/>
</dbReference>
<sequence>MLFGPHETNLGHGRSLSERHVAYYARRAVGGCGIVVTETASVHESDHPYERAPLAADCGPGWADVVAACRPSGALVLASLGHTGAQGTSAHTRAALWGPSAVPDVVTREVPAEMAPAEIAALVAGFRAATRTAVAADLDGVEVDAGPRALLRQFASGLTNTRTDVHGTDRLRLLREVLAAVRADLGSGRVLALRLSCDEQAPWAGITPASAVTAVAELAPLVDLLVVVRGSGLAASAYRPDGHTAPGSNRELTAAVRAAAGGTPVVLQGSVVDVAAAEAALAGGVADAAEMTRAQIADADLVARTRAGVPVRPCTLCNQACQVLDVRNPPVSCVADPRSGHETGEPAGVPAGAGRRVTVVGGGPAGLEAARVLAGAGADVRLVERSGRLGGGLRLVAALPGRARFADLADWLEGEVRRLGVRVELGVTADDGDVVATGARPRPPGFDVADDAWLLLAADVLAGTDPPPGPVVVHDPAGGPAGTGVAELLAAAGREVTVVTPDEVVGVRLAGDLAPANTRLLRAGVRRETGCVLRAAGGGVAVLADRWTGAERRVPCAVVVDAAPPLPGTAPDATVPAGDVVAPRTVLEAVLEGRRAARAVLEGWPGERRPEEPRPPVA</sequence>
<evidence type="ECO:0000256" key="6">
    <source>
        <dbReference type="ARBA" id="ARBA00022723"/>
    </source>
</evidence>
<dbReference type="GO" id="GO:0008670">
    <property type="term" value="F:2,4-dienoyl-CoA reductase (NADPH) activity"/>
    <property type="evidence" value="ECO:0007669"/>
    <property type="project" value="TreeGrafter"/>
</dbReference>
<evidence type="ECO:0000256" key="7">
    <source>
        <dbReference type="ARBA" id="ARBA00023002"/>
    </source>
</evidence>
<evidence type="ECO:0000256" key="2">
    <source>
        <dbReference type="ARBA" id="ARBA00001966"/>
    </source>
</evidence>
<dbReference type="GO" id="GO:0051536">
    <property type="term" value="F:iron-sulfur cluster binding"/>
    <property type="evidence" value="ECO:0007669"/>
    <property type="project" value="UniProtKB-KW"/>
</dbReference>
<feature type="domain" description="NADH:flavin oxidoreductase/NADH oxidase N-terminal" evidence="10">
    <location>
        <begin position="16"/>
        <end position="310"/>
    </location>
</feature>
<evidence type="ECO:0000259" key="10">
    <source>
        <dbReference type="Pfam" id="PF00724"/>
    </source>
</evidence>
<dbReference type="InterPro" id="IPR023753">
    <property type="entry name" value="FAD/NAD-binding_dom"/>
</dbReference>
<dbReference type="InterPro" id="IPR001155">
    <property type="entry name" value="OxRdtase_FMN_N"/>
</dbReference>
<organism evidence="12 13">
    <name type="scientific">Geodermatophilus sabuli</name>
    <dbReference type="NCBI Taxonomy" id="1564158"/>
    <lineage>
        <taxon>Bacteria</taxon>
        <taxon>Bacillati</taxon>
        <taxon>Actinomycetota</taxon>
        <taxon>Actinomycetes</taxon>
        <taxon>Geodermatophilales</taxon>
        <taxon>Geodermatophilaceae</taxon>
        <taxon>Geodermatophilus</taxon>
    </lineage>
</organism>
<evidence type="ECO:0000256" key="5">
    <source>
        <dbReference type="ARBA" id="ARBA00022643"/>
    </source>
</evidence>
<protein>
    <submittedName>
        <fullName evidence="12">Mycofactocin system FadH/OYE family oxidoreductase 1</fullName>
    </submittedName>
</protein>
<proteinExistence type="inferred from homology"/>
<accession>A0A285EK62</accession>
<keyword evidence="9" id="KW-0411">Iron-sulfur</keyword>
<evidence type="ECO:0000256" key="8">
    <source>
        <dbReference type="ARBA" id="ARBA00023004"/>
    </source>
</evidence>
<dbReference type="GO" id="GO:0010181">
    <property type="term" value="F:FMN binding"/>
    <property type="evidence" value="ECO:0007669"/>
    <property type="project" value="InterPro"/>
</dbReference>
<dbReference type="AlphaFoldDB" id="A0A285EK62"/>
<comment type="cofactor">
    <cofactor evidence="1">
        <name>FMN</name>
        <dbReference type="ChEBI" id="CHEBI:58210"/>
    </cofactor>
</comment>
<keyword evidence="13" id="KW-1185">Reference proteome</keyword>
<evidence type="ECO:0000313" key="13">
    <source>
        <dbReference type="Proteomes" id="UP000219514"/>
    </source>
</evidence>
<reference evidence="12 13" key="1">
    <citation type="submission" date="2017-09" db="EMBL/GenBank/DDBJ databases">
        <authorList>
            <person name="Ehlers B."/>
            <person name="Leendertz F.H."/>
        </authorList>
    </citation>
    <scope>NUCLEOTIDE SEQUENCE [LARGE SCALE GENOMIC DNA]</scope>
    <source>
        <strain evidence="12 13">DSM 46844</strain>
    </source>
</reference>
<dbReference type="Gene3D" id="3.20.20.70">
    <property type="entry name" value="Aldolase class I"/>
    <property type="match status" value="1"/>
</dbReference>
<dbReference type="InterPro" id="IPR036188">
    <property type="entry name" value="FAD/NAD-bd_sf"/>
</dbReference>
<feature type="domain" description="FAD/NAD(P)-binding" evidence="11">
    <location>
        <begin position="356"/>
        <end position="425"/>
    </location>
</feature>
<dbReference type="NCBIfam" id="TIGR03996">
    <property type="entry name" value="mycofact_OYE_1"/>
    <property type="match status" value="1"/>
</dbReference>
<dbReference type="EMBL" id="OBDO01000016">
    <property type="protein sequence ID" value="SNX99243.1"/>
    <property type="molecule type" value="Genomic_DNA"/>
</dbReference>
<keyword evidence="7" id="KW-0560">Oxidoreductase</keyword>
<comment type="similarity">
    <text evidence="3">In the N-terminal section; belongs to the NADH:flavin oxidoreductase/NADH oxidase family.</text>
</comment>
<dbReference type="PANTHER" id="PTHR42917">
    <property type="entry name" value="2,4-DIENOYL-COA REDUCTASE"/>
    <property type="match status" value="1"/>
</dbReference>
<evidence type="ECO:0000256" key="1">
    <source>
        <dbReference type="ARBA" id="ARBA00001917"/>
    </source>
</evidence>
<comment type="cofactor">
    <cofactor evidence="2">
        <name>[4Fe-4S] cluster</name>
        <dbReference type="ChEBI" id="CHEBI:49883"/>
    </cofactor>
</comment>
<dbReference type="InterPro" id="IPR013785">
    <property type="entry name" value="Aldolase_TIM"/>
</dbReference>
<evidence type="ECO:0000256" key="9">
    <source>
        <dbReference type="ARBA" id="ARBA00023014"/>
    </source>
</evidence>
<keyword evidence="8" id="KW-0408">Iron</keyword>
<dbReference type="SUPFAM" id="SSF51395">
    <property type="entry name" value="FMN-linked oxidoreductases"/>
    <property type="match status" value="1"/>
</dbReference>
<dbReference type="GO" id="GO:0033543">
    <property type="term" value="P:fatty acid beta-oxidation, unsaturated, even number, reductase/isomerase pathway"/>
    <property type="evidence" value="ECO:0007669"/>
    <property type="project" value="TreeGrafter"/>
</dbReference>
<keyword evidence="5" id="KW-0288">FMN</keyword>
<dbReference type="Pfam" id="PF07992">
    <property type="entry name" value="Pyr_redox_2"/>
    <property type="match status" value="1"/>
</dbReference>
<dbReference type="Proteomes" id="UP000219514">
    <property type="component" value="Unassembled WGS sequence"/>
</dbReference>
<evidence type="ECO:0000256" key="4">
    <source>
        <dbReference type="ARBA" id="ARBA00022630"/>
    </source>
</evidence>
<dbReference type="PANTHER" id="PTHR42917:SF2">
    <property type="entry name" value="2,4-DIENOYL-COA REDUCTASE [(2E)-ENOYL-COA-PRODUCING]"/>
    <property type="match status" value="1"/>
</dbReference>